<keyword evidence="5" id="KW-1185">Reference proteome</keyword>
<evidence type="ECO:0000313" key="4">
    <source>
        <dbReference type="EMBL" id="BDW84158.1"/>
    </source>
</evidence>
<feature type="domain" description="PBP" evidence="3">
    <location>
        <begin position="19"/>
        <end position="319"/>
    </location>
</feature>
<gene>
    <name evidence="4" type="primary">pstS</name>
    <name evidence="4" type="ORF">MACH21_03350</name>
</gene>
<dbReference type="InterPro" id="IPR024370">
    <property type="entry name" value="PBP_domain"/>
</dbReference>
<evidence type="ECO:0000256" key="2">
    <source>
        <dbReference type="SAM" id="SignalP"/>
    </source>
</evidence>
<feature type="signal peptide" evidence="2">
    <location>
        <begin position="1"/>
        <end position="23"/>
    </location>
</feature>
<evidence type="ECO:0000313" key="5">
    <source>
        <dbReference type="Proteomes" id="UP001337723"/>
    </source>
</evidence>
<dbReference type="SUPFAM" id="SSF53850">
    <property type="entry name" value="Periplasmic binding protein-like II"/>
    <property type="match status" value="1"/>
</dbReference>
<evidence type="ECO:0000259" key="3">
    <source>
        <dbReference type="Pfam" id="PF12849"/>
    </source>
</evidence>
<accession>A0AA48H9G8</accession>
<dbReference type="KEGG" id="rmai:MACH21_03350"/>
<dbReference type="RefSeq" id="WP_338273785.1">
    <property type="nucleotide sequence ID" value="NZ_AP027266.1"/>
</dbReference>
<feature type="chain" id="PRO_5047003050" evidence="2">
    <location>
        <begin position="24"/>
        <end position="349"/>
    </location>
</feature>
<name>A0AA48H9G8_9RHOB</name>
<reference evidence="4 5" key="1">
    <citation type="submission" date="2023-01" db="EMBL/GenBank/DDBJ databases">
        <title>Complete genome sequence of Roseicyclus marinus strain Dej080120_10.</title>
        <authorList>
            <person name="Ueki S."/>
            <person name="Maruyama F."/>
        </authorList>
    </citation>
    <scope>NUCLEOTIDE SEQUENCE [LARGE SCALE GENOMIC DNA]</scope>
    <source>
        <strain evidence="4 5">Dej080120_10</strain>
    </source>
</reference>
<dbReference type="EMBL" id="AP027266">
    <property type="protein sequence ID" value="BDW84158.1"/>
    <property type="molecule type" value="Genomic_DNA"/>
</dbReference>
<organism evidence="4 5">
    <name type="scientific">Roseicyclus marinus</name>
    <dbReference type="NCBI Taxonomy" id="2161673"/>
    <lineage>
        <taxon>Bacteria</taxon>
        <taxon>Pseudomonadati</taxon>
        <taxon>Pseudomonadota</taxon>
        <taxon>Alphaproteobacteria</taxon>
        <taxon>Rhodobacterales</taxon>
        <taxon>Roseobacteraceae</taxon>
        <taxon>Roseicyclus</taxon>
    </lineage>
</organism>
<dbReference type="PANTHER" id="PTHR30570:SF1">
    <property type="entry name" value="PHOSPHATE-BINDING PROTEIN PSTS"/>
    <property type="match status" value="1"/>
</dbReference>
<keyword evidence="1 2" id="KW-0732">Signal</keyword>
<dbReference type="Gene3D" id="3.40.190.10">
    <property type="entry name" value="Periplasmic binding protein-like II"/>
    <property type="match status" value="2"/>
</dbReference>
<dbReference type="InterPro" id="IPR050811">
    <property type="entry name" value="Phosphate_ABC_transporter"/>
</dbReference>
<dbReference type="Proteomes" id="UP001337723">
    <property type="component" value="Chromosome"/>
</dbReference>
<protein>
    <submittedName>
        <fullName evidence="4">Phosphonate ABC transporter substrate-binding protein</fullName>
    </submittedName>
</protein>
<dbReference type="Pfam" id="PF12849">
    <property type="entry name" value="PBP_like_2"/>
    <property type="match status" value="1"/>
</dbReference>
<proteinExistence type="predicted"/>
<dbReference type="PANTHER" id="PTHR30570">
    <property type="entry name" value="PERIPLASMIC PHOSPHATE BINDING COMPONENT OF PHOSPHATE ABC TRANSPORTER"/>
    <property type="match status" value="1"/>
</dbReference>
<evidence type="ECO:0000256" key="1">
    <source>
        <dbReference type="ARBA" id="ARBA00022729"/>
    </source>
</evidence>
<sequence length="349" mass="36522">MSHLKLSTAVIAVLAVSAVAASAQTRSNVQVAGSSTVLPYANIVAEAFGAETDFATPVVEGGGSSTGRRMLCEGVGEGTIDIANSSSLMSATERETCMAAGVTPIEVRFGYDGIVFASDINGPSFAFEPIHWHIALAAEHFIDGALVPNTLTTWAEVAAVAQSLGVAGDLPDQEINAFIPGTNHGTREVFDERVLLDGCEQGGFFDAMIAAGVDEDTAEEACMAVRTDGRSVDIEGDYTQTLANLDSTPTGVGVFGLSFYENNTDRLQVATMSGVTPSTETISVGEYPVSRPLQFYVKQEHIGVIPGLLEFVEFFISDEIAGPGGPLSEYGLVPDPALAETQAMVAALR</sequence>
<dbReference type="AlphaFoldDB" id="A0AA48H9G8"/>